<gene>
    <name evidence="4" type="ORF">bsdcttw_34180</name>
</gene>
<dbReference type="PROSITE" id="PS01031">
    <property type="entry name" value="SHSP"/>
    <property type="match status" value="1"/>
</dbReference>
<dbReference type="Proteomes" id="UP000515703">
    <property type="component" value="Chromosome"/>
</dbReference>
<dbReference type="InterPro" id="IPR008978">
    <property type="entry name" value="HSP20-like_chaperone"/>
</dbReference>
<dbReference type="Gene3D" id="2.60.40.790">
    <property type="match status" value="1"/>
</dbReference>
<reference evidence="4 5" key="2">
    <citation type="submission" date="2020-08" db="EMBL/GenBank/DDBJ databases">
        <authorList>
            <person name="Ueki A."/>
            <person name="Tonouchi A."/>
        </authorList>
    </citation>
    <scope>NUCLEOTIDE SEQUENCE [LARGE SCALE GENOMIC DNA]</scope>
    <source>
        <strain evidence="4 5">CTTW</strain>
    </source>
</reference>
<dbReference type="CDD" id="cd06471">
    <property type="entry name" value="ACD_LpsHSP_like"/>
    <property type="match status" value="1"/>
</dbReference>
<dbReference type="AlphaFoldDB" id="A0A7I8DRQ5"/>
<feature type="domain" description="SHSP" evidence="3">
    <location>
        <begin position="26"/>
        <end position="137"/>
    </location>
</feature>
<evidence type="ECO:0000256" key="2">
    <source>
        <dbReference type="RuleBase" id="RU003616"/>
    </source>
</evidence>
<organism evidence="4 5">
    <name type="scientific">Anaerocolumna chitinilytica</name>
    <dbReference type="NCBI Taxonomy" id="1727145"/>
    <lineage>
        <taxon>Bacteria</taxon>
        <taxon>Bacillati</taxon>
        <taxon>Bacillota</taxon>
        <taxon>Clostridia</taxon>
        <taxon>Lachnospirales</taxon>
        <taxon>Lachnospiraceae</taxon>
        <taxon>Anaerocolumna</taxon>
    </lineage>
</organism>
<dbReference type="SUPFAM" id="SSF49764">
    <property type="entry name" value="HSP20-like chaperones"/>
    <property type="match status" value="1"/>
</dbReference>
<protein>
    <recommendedName>
        <fullName evidence="3">SHSP domain-containing protein</fullName>
    </recommendedName>
</protein>
<evidence type="ECO:0000313" key="5">
    <source>
        <dbReference type="Proteomes" id="UP000515703"/>
    </source>
</evidence>
<reference evidence="4 5" key="1">
    <citation type="submission" date="2020-08" db="EMBL/GenBank/DDBJ databases">
        <title>Draft genome sequencing of an Anaerocolumna strain isolated from anoxic soil subjected to BSD treatment.</title>
        <authorList>
            <person name="Uek A."/>
            <person name="Tonouchi A."/>
        </authorList>
    </citation>
    <scope>NUCLEOTIDE SEQUENCE [LARGE SCALE GENOMIC DNA]</scope>
    <source>
        <strain evidence="4 5">CTTW</strain>
    </source>
</reference>
<keyword evidence="5" id="KW-1185">Reference proteome</keyword>
<dbReference type="InterPro" id="IPR002068">
    <property type="entry name" value="A-crystallin/Hsp20_dom"/>
</dbReference>
<dbReference type="PANTHER" id="PTHR11527">
    <property type="entry name" value="HEAT-SHOCK PROTEIN 20 FAMILY MEMBER"/>
    <property type="match status" value="1"/>
</dbReference>
<accession>A0A7I8DRQ5</accession>
<comment type="similarity">
    <text evidence="1 2">Belongs to the small heat shock protein (HSP20) family.</text>
</comment>
<dbReference type="Pfam" id="PF00011">
    <property type="entry name" value="HSP20"/>
    <property type="match status" value="1"/>
</dbReference>
<evidence type="ECO:0000313" key="4">
    <source>
        <dbReference type="EMBL" id="BCK00378.1"/>
    </source>
</evidence>
<evidence type="ECO:0000259" key="3">
    <source>
        <dbReference type="PROSITE" id="PS01031"/>
    </source>
</evidence>
<dbReference type="RefSeq" id="WP_225903691.1">
    <property type="nucleotide sequence ID" value="NZ_AP023368.1"/>
</dbReference>
<dbReference type="EMBL" id="AP023368">
    <property type="protein sequence ID" value="BCK00378.1"/>
    <property type="molecule type" value="Genomic_DNA"/>
</dbReference>
<dbReference type="KEGG" id="acht:bsdcttw_34180"/>
<name>A0A7I8DRQ5_9FIRM</name>
<evidence type="ECO:0000256" key="1">
    <source>
        <dbReference type="PROSITE-ProRule" id="PRU00285"/>
    </source>
</evidence>
<proteinExistence type="inferred from homology"/>
<sequence length="137" mass="15809">MLRPMLYEQIKPALFSSQFNNFFDDVFRRFDRGSTDVLDKGDHYLLQAELPGFQKEDISVNLENDTLIIKANHQEEVNEEEGNYIRRERNTSSFQRVFSVAGVDKDNISAIYNNGILEVTLPKTDAAKESCRSIEIK</sequence>
<dbReference type="InterPro" id="IPR031107">
    <property type="entry name" value="Small_HSP"/>
</dbReference>